<keyword evidence="3" id="KW-1185">Reference proteome</keyword>
<dbReference type="InterPro" id="IPR007863">
    <property type="entry name" value="Peptidase_M16_C"/>
</dbReference>
<dbReference type="Pfam" id="PF05193">
    <property type="entry name" value="Peptidase_M16_C"/>
    <property type="match status" value="1"/>
</dbReference>
<dbReference type="Proteomes" id="UP000255425">
    <property type="component" value="Unassembled WGS sequence"/>
</dbReference>
<dbReference type="RefSeq" id="WP_165417869.1">
    <property type="nucleotide sequence ID" value="NZ_CP066042.1"/>
</dbReference>
<evidence type="ECO:0000313" key="2">
    <source>
        <dbReference type="EMBL" id="SUM72172.1"/>
    </source>
</evidence>
<dbReference type="SUPFAM" id="SSF63411">
    <property type="entry name" value="LuxS/MPP-like metallohydrolase"/>
    <property type="match status" value="2"/>
</dbReference>
<evidence type="ECO:0000313" key="3">
    <source>
        <dbReference type="Proteomes" id="UP000255425"/>
    </source>
</evidence>
<dbReference type="GeneID" id="63936235"/>
<dbReference type="EMBL" id="UHDZ01000001">
    <property type="protein sequence ID" value="SUM72172.1"/>
    <property type="molecule type" value="Genomic_DNA"/>
</dbReference>
<dbReference type="NCBIfam" id="NF047422">
    <property type="entry name" value="YfmF_fam"/>
    <property type="match status" value="1"/>
</dbReference>
<evidence type="ECO:0000259" key="1">
    <source>
        <dbReference type="Pfam" id="PF05193"/>
    </source>
</evidence>
<dbReference type="AlphaFoldDB" id="A0A380H5P3"/>
<dbReference type="InterPro" id="IPR011249">
    <property type="entry name" value="Metalloenz_LuxS/M16"/>
</dbReference>
<name>A0A380H5P3_9STAP</name>
<sequence length="423" mass="48881">MEKLNQECSNIHINVLSTDKFKTTMVTLKFMAPLNYETITSRSILSKVLIRATKKWNSDKTLNRQLSNLYGAYVNSFVTKFKDKHVITISLEIVNERYLKDQTPLFKKGLEMLKEIIWNPLIEDKAFNKTYVAQEKSLLTKKIEAMNDNKAQYSFLQLMNHMFKDEPYKHIATGQLEKIPQVSAENLYDTYNSMIHNDDCAIYVVGNVDEQEVSLLIQQYFKIRPFVLDNQNLNNIDKSIITPKLIVEHDEVDQAKLNLGYRFPSYFGKDNYYAFIVLNMMFGGDPSSVLFNEVREKQSLAYSIHSQIDGKNGFLFVLSGASADKYELAKDTILEEFEQLKNGNFDSQKLELAKKIIISHRHESTDKPKSMIELLHNQLLLDQYQSDKDFICLVNNVTKEDVVKLANEAVLDTIYVLMKGDHS</sequence>
<dbReference type="InterPro" id="IPR050361">
    <property type="entry name" value="MPP/UQCRC_Complex"/>
</dbReference>
<reference evidence="2 3" key="1">
    <citation type="submission" date="2018-06" db="EMBL/GenBank/DDBJ databases">
        <authorList>
            <consortium name="Pathogen Informatics"/>
            <person name="Doyle S."/>
        </authorList>
    </citation>
    <scope>NUCLEOTIDE SEQUENCE [LARGE SCALE GENOMIC DNA]</scope>
    <source>
        <strain evidence="2 3">NCTC11807</strain>
    </source>
</reference>
<accession>A0A380H5P3</accession>
<dbReference type="GO" id="GO:0046872">
    <property type="term" value="F:metal ion binding"/>
    <property type="evidence" value="ECO:0007669"/>
    <property type="project" value="InterPro"/>
</dbReference>
<gene>
    <name evidence="2" type="ORF">NCTC11807_01778</name>
</gene>
<dbReference type="PANTHER" id="PTHR11851:SF186">
    <property type="entry name" value="INACTIVE METALLOPROTEASE YMFF-RELATED"/>
    <property type="match status" value="1"/>
</dbReference>
<protein>
    <submittedName>
        <fullName evidence="2">Processing proteinase-like protein</fullName>
    </submittedName>
</protein>
<dbReference type="Gene3D" id="3.30.830.10">
    <property type="entry name" value="Metalloenzyme, LuxS/M16 peptidase-like"/>
    <property type="match status" value="2"/>
</dbReference>
<dbReference type="PANTHER" id="PTHR11851">
    <property type="entry name" value="METALLOPROTEASE"/>
    <property type="match status" value="1"/>
</dbReference>
<feature type="domain" description="Peptidase M16 C-terminal" evidence="1">
    <location>
        <begin position="182"/>
        <end position="356"/>
    </location>
</feature>
<organism evidence="2 3">
    <name type="scientific">Staphylococcus saccharolyticus</name>
    <dbReference type="NCBI Taxonomy" id="33028"/>
    <lineage>
        <taxon>Bacteria</taxon>
        <taxon>Bacillati</taxon>
        <taxon>Bacillota</taxon>
        <taxon>Bacilli</taxon>
        <taxon>Bacillales</taxon>
        <taxon>Staphylococcaceae</taxon>
        <taxon>Staphylococcus</taxon>
    </lineage>
</organism>
<proteinExistence type="predicted"/>